<accession>A0A1X7USG6</accession>
<dbReference type="InterPro" id="IPR012337">
    <property type="entry name" value="RNaseH-like_sf"/>
</dbReference>
<name>A0A1X7USG6_AMPQE</name>
<dbReference type="OMA" id="RRTHFAT"/>
<dbReference type="GO" id="GO:0003676">
    <property type="term" value="F:nucleic acid binding"/>
    <property type="evidence" value="ECO:0007669"/>
    <property type="project" value="InterPro"/>
</dbReference>
<dbReference type="PANTHER" id="PTHR38681">
    <property type="entry name" value="RETROVIRUS-RELATED POL POLYPROTEIN FROM TRANSPOSON 412-LIKE PROTEIN-RELATED"/>
    <property type="match status" value="1"/>
</dbReference>
<sequence length="159" mass="17652">MRILGTQRIRTMAYHPIANGLVERLHHQLKAAIKCLPSPTDWVSGLPWILLGICTAIKEDIGCISAELVYGATLRVPGELISPRSVPLLDISTYSTALCSTMHALSHVSVRHDAVRAALQKPYDGPYKVIYRGKKYYTLIINGRKSNVSIDRLKPAFID</sequence>
<dbReference type="AlphaFoldDB" id="A0A1X7USG6"/>
<dbReference type="InterPro" id="IPR036397">
    <property type="entry name" value="RNaseH_sf"/>
</dbReference>
<dbReference type="SUPFAM" id="SSF53098">
    <property type="entry name" value="Ribonuclease H-like"/>
    <property type="match status" value="1"/>
</dbReference>
<dbReference type="PANTHER" id="PTHR38681:SF1">
    <property type="entry name" value="RETROVIRUS-RELATED POL POLYPROTEIN FROM TRANSPOSON 412-LIKE PROTEIN"/>
    <property type="match status" value="1"/>
</dbReference>
<evidence type="ECO:0008006" key="2">
    <source>
        <dbReference type="Google" id="ProtNLM"/>
    </source>
</evidence>
<evidence type="ECO:0000313" key="1">
    <source>
        <dbReference type="EnsemblMetazoa" id="Aqu2.1.30935_001"/>
    </source>
</evidence>
<protein>
    <recommendedName>
        <fullName evidence="2">Integrase catalytic domain-containing protein</fullName>
    </recommendedName>
</protein>
<proteinExistence type="predicted"/>
<organism evidence="1">
    <name type="scientific">Amphimedon queenslandica</name>
    <name type="common">Sponge</name>
    <dbReference type="NCBI Taxonomy" id="400682"/>
    <lineage>
        <taxon>Eukaryota</taxon>
        <taxon>Metazoa</taxon>
        <taxon>Porifera</taxon>
        <taxon>Demospongiae</taxon>
        <taxon>Heteroscleromorpha</taxon>
        <taxon>Haplosclerida</taxon>
        <taxon>Niphatidae</taxon>
        <taxon>Amphimedon</taxon>
    </lineage>
</organism>
<reference evidence="1" key="1">
    <citation type="submission" date="2017-05" db="UniProtKB">
        <authorList>
            <consortium name="EnsemblMetazoa"/>
        </authorList>
    </citation>
    <scope>IDENTIFICATION</scope>
</reference>
<dbReference type="eggNOG" id="ENOG502QRZU">
    <property type="taxonomic scope" value="Eukaryota"/>
</dbReference>
<dbReference type="Gene3D" id="3.30.420.10">
    <property type="entry name" value="Ribonuclease H-like superfamily/Ribonuclease H"/>
    <property type="match status" value="1"/>
</dbReference>
<dbReference type="EnsemblMetazoa" id="Aqu2.1.30935_001">
    <property type="protein sequence ID" value="Aqu2.1.30935_001"/>
    <property type="gene ID" value="Aqu2.1.30935"/>
</dbReference>
<dbReference type="InParanoid" id="A0A1X7USG6"/>
<dbReference type="STRING" id="400682.A0A1X7USG6"/>